<organism evidence="1 2">
    <name type="scientific">Botryotinia fuckeliana (strain T4)</name>
    <name type="common">Noble rot fungus</name>
    <name type="synonym">Botrytis cinerea</name>
    <dbReference type="NCBI Taxonomy" id="999810"/>
    <lineage>
        <taxon>Eukaryota</taxon>
        <taxon>Fungi</taxon>
        <taxon>Dikarya</taxon>
        <taxon>Ascomycota</taxon>
        <taxon>Pezizomycotina</taxon>
        <taxon>Leotiomycetes</taxon>
        <taxon>Helotiales</taxon>
        <taxon>Sclerotiniaceae</taxon>
        <taxon>Botrytis</taxon>
    </lineage>
</organism>
<sequence length="62" mass="7120">MDASCPFLSCNQSNLSTMPFSSFPLNHVYPQFLLTEALFFSFPFPSSDCRIEKVHHHHTTKT</sequence>
<gene>
    <name evidence="1" type="ORF">BofuT4_P035470.1</name>
</gene>
<evidence type="ECO:0000313" key="2">
    <source>
        <dbReference type="Proteomes" id="UP000008177"/>
    </source>
</evidence>
<proteinExistence type="predicted"/>
<protein>
    <submittedName>
        <fullName evidence="1">Uncharacterized protein</fullName>
    </submittedName>
</protein>
<name>G2Y4H7_BOTF4</name>
<accession>G2Y4H7</accession>
<dbReference type="AlphaFoldDB" id="G2Y4H7"/>
<dbReference type="Proteomes" id="UP000008177">
    <property type="component" value="Unplaced contigs"/>
</dbReference>
<evidence type="ECO:0000313" key="1">
    <source>
        <dbReference type="EMBL" id="CCD47567.1"/>
    </source>
</evidence>
<dbReference type="InParanoid" id="G2Y4H7"/>
<dbReference type="HOGENOM" id="CLU_2903932_0_0_1"/>
<dbReference type="EMBL" id="FQ790287">
    <property type="protein sequence ID" value="CCD47567.1"/>
    <property type="molecule type" value="Genomic_DNA"/>
</dbReference>
<reference evidence="2" key="1">
    <citation type="journal article" date="2011" name="PLoS Genet.">
        <title>Genomic analysis of the necrotrophic fungal pathogens Sclerotinia sclerotiorum and Botrytis cinerea.</title>
        <authorList>
            <person name="Amselem J."/>
            <person name="Cuomo C.A."/>
            <person name="van Kan J.A."/>
            <person name="Viaud M."/>
            <person name="Benito E.P."/>
            <person name="Couloux A."/>
            <person name="Coutinho P.M."/>
            <person name="de Vries R.P."/>
            <person name="Dyer P.S."/>
            <person name="Fillinger S."/>
            <person name="Fournier E."/>
            <person name="Gout L."/>
            <person name="Hahn M."/>
            <person name="Kohn L."/>
            <person name="Lapalu N."/>
            <person name="Plummer K.M."/>
            <person name="Pradier J.M."/>
            <person name="Quevillon E."/>
            <person name="Sharon A."/>
            <person name="Simon A."/>
            <person name="ten Have A."/>
            <person name="Tudzynski B."/>
            <person name="Tudzynski P."/>
            <person name="Wincker P."/>
            <person name="Andrew M."/>
            <person name="Anthouard V."/>
            <person name="Beever R.E."/>
            <person name="Beffa R."/>
            <person name="Benoit I."/>
            <person name="Bouzid O."/>
            <person name="Brault B."/>
            <person name="Chen Z."/>
            <person name="Choquer M."/>
            <person name="Collemare J."/>
            <person name="Cotton P."/>
            <person name="Danchin E.G."/>
            <person name="Da Silva C."/>
            <person name="Gautier A."/>
            <person name="Giraud C."/>
            <person name="Giraud T."/>
            <person name="Gonzalez C."/>
            <person name="Grossetete S."/>
            <person name="Guldener U."/>
            <person name="Henrissat B."/>
            <person name="Howlett B.J."/>
            <person name="Kodira C."/>
            <person name="Kretschmer M."/>
            <person name="Lappartient A."/>
            <person name="Leroch M."/>
            <person name="Levis C."/>
            <person name="Mauceli E."/>
            <person name="Neuveglise C."/>
            <person name="Oeser B."/>
            <person name="Pearson M."/>
            <person name="Poulain J."/>
            <person name="Poussereau N."/>
            <person name="Quesneville H."/>
            <person name="Rascle C."/>
            <person name="Schumacher J."/>
            <person name="Segurens B."/>
            <person name="Sexton A."/>
            <person name="Silva E."/>
            <person name="Sirven C."/>
            <person name="Soanes D.M."/>
            <person name="Talbot N.J."/>
            <person name="Templeton M."/>
            <person name="Yandava C."/>
            <person name="Yarden O."/>
            <person name="Zeng Q."/>
            <person name="Rollins J.A."/>
            <person name="Lebrun M.H."/>
            <person name="Dickman M."/>
        </authorList>
    </citation>
    <scope>NUCLEOTIDE SEQUENCE [LARGE SCALE GENOMIC DNA]</scope>
    <source>
        <strain evidence="2">T4</strain>
    </source>
</reference>